<sequence length="66" mass="7355">MSRAAGPCDSFNQSLGCVLHPVFNTVYSPQVSDRKEAKPDTRRIRDYVFGPRARLCSLPNVAKDSE</sequence>
<accession>A0A0L7QM78</accession>
<evidence type="ECO:0000313" key="2">
    <source>
        <dbReference type="Proteomes" id="UP000053825"/>
    </source>
</evidence>
<name>A0A0L7QM78_9HYME</name>
<protein>
    <submittedName>
        <fullName evidence="1">Uncharacterized protein</fullName>
    </submittedName>
</protein>
<evidence type="ECO:0000313" key="1">
    <source>
        <dbReference type="EMBL" id="KOC59722.1"/>
    </source>
</evidence>
<dbReference type="EMBL" id="KQ414894">
    <property type="protein sequence ID" value="KOC59722.1"/>
    <property type="molecule type" value="Genomic_DNA"/>
</dbReference>
<dbReference type="AlphaFoldDB" id="A0A0L7QM78"/>
<reference evidence="1 2" key="1">
    <citation type="submission" date="2015-07" db="EMBL/GenBank/DDBJ databases">
        <title>The genome of Habropoda laboriosa.</title>
        <authorList>
            <person name="Pan H."/>
            <person name="Kapheim K."/>
        </authorList>
    </citation>
    <scope>NUCLEOTIDE SEQUENCE [LARGE SCALE GENOMIC DNA]</scope>
    <source>
        <strain evidence="1">0110345459</strain>
    </source>
</reference>
<proteinExistence type="predicted"/>
<gene>
    <name evidence="1" type="ORF">WH47_09703</name>
</gene>
<keyword evidence="2" id="KW-1185">Reference proteome</keyword>
<organism evidence="1 2">
    <name type="scientific">Habropoda laboriosa</name>
    <dbReference type="NCBI Taxonomy" id="597456"/>
    <lineage>
        <taxon>Eukaryota</taxon>
        <taxon>Metazoa</taxon>
        <taxon>Ecdysozoa</taxon>
        <taxon>Arthropoda</taxon>
        <taxon>Hexapoda</taxon>
        <taxon>Insecta</taxon>
        <taxon>Pterygota</taxon>
        <taxon>Neoptera</taxon>
        <taxon>Endopterygota</taxon>
        <taxon>Hymenoptera</taxon>
        <taxon>Apocrita</taxon>
        <taxon>Aculeata</taxon>
        <taxon>Apoidea</taxon>
        <taxon>Anthophila</taxon>
        <taxon>Apidae</taxon>
        <taxon>Habropoda</taxon>
    </lineage>
</organism>
<dbReference type="Proteomes" id="UP000053825">
    <property type="component" value="Unassembled WGS sequence"/>
</dbReference>